<evidence type="ECO:0000313" key="3">
    <source>
        <dbReference type="Proteomes" id="UP001177258"/>
    </source>
</evidence>
<reference evidence="1" key="2">
    <citation type="submission" date="2023-07" db="EMBL/GenBank/DDBJ databases">
        <authorList>
            <person name="Aydin F."/>
            <person name="Tarhane S."/>
            <person name="Saticioglu I.B."/>
            <person name="Karakaya E."/>
            <person name="Abay S."/>
            <person name="Guran O."/>
            <person name="Bozkurt E."/>
            <person name="Uzum N."/>
            <person name="Olgun K."/>
            <person name="Jablonski D."/>
        </authorList>
    </citation>
    <scope>NUCLEOTIDE SEQUENCE</scope>
    <source>
        <strain evidence="1">Faydin-H75</strain>
    </source>
</reference>
<dbReference type="EMBL" id="JAUPEV010000001">
    <property type="protein sequence ID" value="MDO7252436.1"/>
    <property type="molecule type" value="Genomic_DNA"/>
</dbReference>
<protein>
    <recommendedName>
        <fullName evidence="5">Ferrochelatase</fullName>
    </recommendedName>
</protein>
<evidence type="ECO:0000313" key="4">
    <source>
        <dbReference type="Proteomes" id="UP001240777"/>
    </source>
</evidence>
<organism evidence="2 3">
    <name type="scientific">Helicobacter cappadocius</name>
    <dbReference type="NCBI Taxonomy" id="3063998"/>
    <lineage>
        <taxon>Bacteria</taxon>
        <taxon>Pseudomonadati</taxon>
        <taxon>Campylobacterota</taxon>
        <taxon>Epsilonproteobacteria</taxon>
        <taxon>Campylobacterales</taxon>
        <taxon>Helicobacteraceae</taxon>
        <taxon>Helicobacter</taxon>
    </lineage>
</organism>
<reference evidence="1 3" key="3">
    <citation type="journal article" date="2024" name="Syst. Appl. Microbiol.">
        <title>Helicobacter cappadocius sp. nov., from lizards: The first psychrotrophic Helicobacter species.</title>
        <authorList>
            <person name="Aydin F."/>
            <person name="Tarhane S."/>
            <person name="Karakaya E."/>
            <person name="Abay S."/>
            <person name="Kayman T."/>
            <person name="Guran O."/>
            <person name="Bozkurt E."/>
            <person name="Uzum N."/>
            <person name="Avci A."/>
            <person name="Olgun K."/>
            <person name="Jablonski D."/>
            <person name="Guran C."/>
            <person name="Burcin Saticioglu I."/>
        </authorList>
    </citation>
    <scope>NUCLEOTIDE SEQUENCE [LARGE SCALE GENOMIC DNA]</scope>
    <source>
        <strain evidence="1">Faydin-H75</strain>
        <strain evidence="3">faydin-H76</strain>
    </source>
</reference>
<dbReference type="AlphaFoldDB" id="A0AA90Q1A0"/>
<dbReference type="Proteomes" id="UP001240777">
    <property type="component" value="Unassembled WGS sequence"/>
</dbReference>
<accession>A0AA90Q1A0</accession>
<evidence type="ECO:0000313" key="1">
    <source>
        <dbReference type="EMBL" id="MDO7252436.1"/>
    </source>
</evidence>
<name>A0AA90Q1A0_9HELI</name>
<gene>
    <name evidence="1" type="ORF">Q5I04_00685</name>
    <name evidence="2" type="ORF">Q5I06_00685</name>
</gene>
<dbReference type="Proteomes" id="UP001177258">
    <property type="component" value="Unassembled WGS sequence"/>
</dbReference>
<dbReference type="EMBL" id="JAUYZK010000001">
    <property type="protein sequence ID" value="MDP2538303.1"/>
    <property type="molecule type" value="Genomic_DNA"/>
</dbReference>
<dbReference type="RefSeq" id="WP_305516277.1">
    <property type="nucleotide sequence ID" value="NZ_JAUPEV010000001.1"/>
</dbReference>
<proteinExistence type="predicted"/>
<comment type="caution">
    <text evidence="2">The sequence shown here is derived from an EMBL/GenBank/DDBJ whole genome shotgun (WGS) entry which is preliminary data.</text>
</comment>
<reference evidence="2 4" key="1">
    <citation type="submission" date="2023-07" db="EMBL/GenBank/DDBJ databases">
        <title>Unpublished Manusciprt.</title>
        <authorList>
            <person name="Aydin F."/>
            <person name="Tarhane S."/>
            <person name="Saticioglu I.B."/>
            <person name="Karakaya E."/>
            <person name="Abay S."/>
            <person name="Guran O."/>
            <person name="Bozkurt E."/>
            <person name="Uzum N."/>
            <person name="Olgun K."/>
            <person name="Jablonski D."/>
        </authorList>
    </citation>
    <scope>NUCLEOTIDE SEQUENCE</scope>
    <source>
        <strain evidence="4">faydin-H75</strain>
        <strain evidence="2">Faydin-H76</strain>
    </source>
</reference>
<evidence type="ECO:0000313" key="2">
    <source>
        <dbReference type="EMBL" id="MDP2538303.1"/>
    </source>
</evidence>
<keyword evidence="4" id="KW-1185">Reference proteome</keyword>
<sequence length="333" mass="38035">MKVNEAVEVINGELASTPSISSFNGVATRIDEVKRGCLFVARNPDEIDGAVALGAYGVVYDKYVQMIDGEIAWIKVSSIYDAMIRLIRYKLLREKIEVFFTSEVEYQIAHQINIDESIGFFDQDLSEFLSFMAKNPDIRGIVIKDKTLLDLALEYVQAIVPQNYPFDVLVGTLFDVKISYKISQYNLKLPSLFLPELASVIDLFMSNKIAFDLRNFSSISYMQPNFINIRAKLVQYGQTDRVVITEKDIERFKKYTTYIAMHAKWGKLILLLPKGYEGVFDMVAQNEIYKDKTDLDHLLKTQNYNFALVFGMDNAALIDLLTTPYLDPVLPLF</sequence>
<evidence type="ECO:0008006" key="5">
    <source>
        <dbReference type="Google" id="ProtNLM"/>
    </source>
</evidence>